<dbReference type="InterPro" id="IPR011006">
    <property type="entry name" value="CheY-like_superfamily"/>
</dbReference>
<evidence type="ECO:0000256" key="1">
    <source>
        <dbReference type="ARBA" id="ARBA00023108"/>
    </source>
</evidence>
<organism evidence="5 6">
    <name type="scientific">Microcoleus anatoxicus PTRS2</name>
    <dbReference type="NCBI Taxonomy" id="2705321"/>
    <lineage>
        <taxon>Bacteria</taxon>
        <taxon>Bacillati</taxon>
        <taxon>Cyanobacteriota</taxon>
        <taxon>Cyanophyceae</taxon>
        <taxon>Oscillatoriophycideae</taxon>
        <taxon>Oscillatoriales</taxon>
        <taxon>Microcoleaceae</taxon>
        <taxon>Microcoleus</taxon>
        <taxon>Microcoleus anatoxicus</taxon>
    </lineage>
</organism>
<dbReference type="Proteomes" id="UP001384579">
    <property type="component" value="Unassembled WGS sequence"/>
</dbReference>
<dbReference type="SMART" id="SM01247">
    <property type="entry name" value="KaiA"/>
    <property type="match status" value="1"/>
</dbReference>
<dbReference type="InterPro" id="IPR020844">
    <property type="entry name" value="Circadian_clock_KaiA_N"/>
</dbReference>
<evidence type="ECO:0000259" key="3">
    <source>
        <dbReference type="PROSITE" id="PS51430"/>
    </source>
</evidence>
<dbReference type="Gene3D" id="3.40.50.2300">
    <property type="match status" value="1"/>
</dbReference>
<dbReference type="InterPro" id="IPR020856">
    <property type="entry name" value="Circadian_clock_protein_KaiA_C"/>
</dbReference>
<dbReference type="Pfam" id="PF21714">
    <property type="entry name" value="KaiA_N"/>
    <property type="match status" value="1"/>
</dbReference>
<evidence type="ECO:0000256" key="2">
    <source>
        <dbReference type="ARBA" id="ARBA00034852"/>
    </source>
</evidence>
<accession>A0ABU8YJL1</accession>
<reference evidence="5 6" key="1">
    <citation type="journal article" date="2020" name="Harmful Algae">
        <title>Molecular and morphological characterization of a novel dihydroanatoxin-a producing Microcoleus species (cyanobacteria) from the Russian River, California, USA.</title>
        <authorList>
            <person name="Conklin K.Y."/>
            <person name="Stancheva R."/>
            <person name="Otten T.G."/>
            <person name="Fadness R."/>
            <person name="Boyer G.L."/>
            <person name="Read B."/>
            <person name="Zhang X."/>
            <person name="Sheath R.G."/>
        </authorList>
    </citation>
    <scope>NUCLEOTIDE SEQUENCE [LARGE SCALE GENOMIC DNA]</scope>
    <source>
        <strain evidence="5 6">PTRS2</strain>
    </source>
</reference>
<dbReference type="PROSITE" id="PS51430">
    <property type="entry name" value="KAIA_N"/>
    <property type="match status" value="1"/>
</dbReference>
<dbReference type="Pfam" id="PF07688">
    <property type="entry name" value="KaiA"/>
    <property type="match status" value="1"/>
</dbReference>
<dbReference type="InterPro" id="IPR017944">
    <property type="entry name" value="KaiA/RbsU_helical_domain_sf"/>
</dbReference>
<evidence type="ECO:0000313" key="5">
    <source>
        <dbReference type="EMBL" id="MEK0184532.1"/>
    </source>
</evidence>
<dbReference type="RefSeq" id="WP_340520078.1">
    <property type="nucleotide sequence ID" value="NZ_JBBLXS010000057.1"/>
</dbReference>
<protein>
    <recommendedName>
        <fullName evidence="2">Circadian clock oscillator protein KaiA</fullName>
    </recommendedName>
</protein>
<dbReference type="SUPFAM" id="SSF52172">
    <property type="entry name" value="CheY-like"/>
    <property type="match status" value="1"/>
</dbReference>
<dbReference type="InterPro" id="IPR011648">
    <property type="entry name" value="Circadian_clock_KaiA"/>
</dbReference>
<keyword evidence="6" id="KW-1185">Reference proteome</keyword>
<dbReference type="Gene3D" id="1.10.1240.30">
    <property type="entry name" value="KaiA/RbsU domain"/>
    <property type="match status" value="1"/>
</dbReference>
<keyword evidence="1" id="KW-0090">Biological rhythms</keyword>
<name>A0ABU8YJL1_9CYAN</name>
<feature type="domain" description="KaiA C-terminal" evidence="4">
    <location>
        <begin position="198"/>
        <end position="306"/>
    </location>
</feature>
<evidence type="ECO:0000313" key="6">
    <source>
        <dbReference type="Proteomes" id="UP001384579"/>
    </source>
</evidence>
<feature type="domain" description="KaiA N-terminal" evidence="3">
    <location>
        <begin position="1"/>
        <end position="188"/>
    </location>
</feature>
<comment type="caution">
    <text evidence="5">The sequence shown here is derived from an EMBL/GenBank/DDBJ whole genome shotgun (WGS) entry which is preliminary data.</text>
</comment>
<sequence>MLPQLSICIFVKSEELAGLAIEVLGGRRYALTQVKSESEFFGYLKHNYHLDCLVFEVDGDLRSLTAKLQERSIFLPAVIFATKPGDDRTQEVQRISDHGCYPLVTSPELNQEQSCSFFYHAAEVQLLIDRSDELAASIDRAIAQFLKLSTPVPLDDQSAKLGATAQLTAQSLLQRQQRRLAEKLRERLGYLGVYYKRNSQNFFRNLSQEEKPKFLEQFKLIYRQIVLSYFSEDTTVNNQIDEFVNLAFFADVAVTQVVEIHMELMDEFAKQLKLEGRSEEILLDYRLTLIDVIAHLCEMYRRSIPKDASERRK</sequence>
<dbReference type="PROSITE" id="PS51431">
    <property type="entry name" value="KAIA_C"/>
    <property type="match status" value="1"/>
</dbReference>
<dbReference type="EMBL" id="JBBLXS010000057">
    <property type="protein sequence ID" value="MEK0184532.1"/>
    <property type="molecule type" value="Genomic_DNA"/>
</dbReference>
<evidence type="ECO:0000259" key="4">
    <source>
        <dbReference type="PROSITE" id="PS51431"/>
    </source>
</evidence>
<dbReference type="SUPFAM" id="SSF101215">
    <property type="entry name" value="KaiA/RbsU domain"/>
    <property type="match status" value="1"/>
</dbReference>
<gene>
    <name evidence="5" type="ORF">WMG39_06640</name>
</gene>
<proteinExistence type="predicted"/>